<reference evidence="4" key="1">
    <citation type="submission" date="2021-03" db="EMBL/GenBank/DDBJ databases">
        <authorList>
            <person name="Jaffe A."/>
        </authorList>
    </citation>
    <scope>NUCLEOTIDE SEQUENCE</scope>
    <source>
        <strain evidence="4">RIFCSPHIGHO2_01_FULL_AR10_44_11</strain>
    </source>
</reference>
<reference evidence="4" key="2">
    <citation type="submission" date="2021-05" db="EMBL/GenBank/DDBJ databases">
        <title>Protein family content uncovers lineage relationships and bacterial pathway maintenance mechanisms in DPANN archaea.</title>
        <authorList>
            <person name="Castelle C.J."/>
            <person name="Meheust R."/>
            <person name="Jaffe A.L."/>
            <person name="Seitz K."/>
            <person name="Gong X."/>
            <person name="Baker B.J."/>
            <person name="Banfield J.F."/>
        </authorList>
    </citation>
    <scope>NUCLEOTIDE SEQUENCE</scope>
    <source>
        <strain evidence="4">RIFCSPHIGHO2_01_FULL_AR10_44_11</strain>
    </source>
</reference>
<dbReference type="EMBL" id="JAGVWD010000008">
    <property type="protein sequence ID" value="MBS3057103.1"/>
    <property type="molecule type" value="Genomic_DNA"/>
</dbReference>
<evidence type="ECO:0000313" key="5">
    <source>
        <dbReference type="Proteomes" id="UP000677687"/>
    </source>
</evidence>
<keyword evidence="1" id="KW-0521">NADP</keyword>
<dbReference type="PANTHER" id="PTHR43103">
    <property type="entry name" value="NUCLEOSIDE-DIPHOSPHATE-SUGAR EPIMERASE"/>
    <property type="match status" value="1"/>
</dbReference>
<dbReference type="Gene3D" id="3.40.50.720">
    <property type="entry name" value="NAD(P)-binding Rossmann-like Domain"/>
    <property type="match status" value="1"/>
</dbReference>
<dbReference type="InterPro" id="IPR036291">
    <property type="entry name" value="NAD(P)-bd_dom_sf"/>
</dbReference>
<dbReference type="InterPro" id="IPR001509">
    <property type="entry name" value="Epimerase_deHydtase"/>
</dbReference>
<dbReference type="AlphaFoldDB" id="A0A8T4KQ04"/>
<accession>A0A8T4KQ04</accession>
<dbReference type="SUPFAM" id="SSF51735">
    <property type="entry name" value="NAD(P)-binding Rossmann-fold domains"/>
    <property type="match status" value="1"/>
</dbReference>
<keyword evidence="2" id="KW-0119">Carbohydrate metabolism</keyword>
<feature type="domain" description="NAD-dependent epimerase/dehydratase" evidence="3">
    <location>
        <begin position="4"/>
        <end position="233"/>
    </location>
</feature>
<evidence type="ECO:0000256" key="2">
    <source>
        <dbReference type="ARBA" id="ARBA00023277"/>
    </source>
</evidence>
<dbReference type="InterPro" id="IPR002347">
    <property type="entry name" value="SDR_fam"/>
</dbReference>
<evidence type="ECO:0000313" key="4">
    <source>
        <dbReference type="EMBL" id="MBS3057103.1"/>
    </source>
</evidence>
<organism evidence="4 5">
    <name type="scientific">Candidatus Iainarchaeum sp</name>
    <dbReference type="NCBI Taxonomy" id="3101447"/>
    <lineage>
        <taxon>Archaea</taxon>
        <taxon>Candidatus Iainarchaeota</taxon>
        <taxon>Candidatus Iainarchaeia</taxon>
        <taxon>Candidatus Iainarchaeales</taxon>
        <taxon>Candidatus Iainarchaeaceae</taxon>
        <taxon>Candidatus Iainarchaeum</taxon>
    </lineage>
</organism>
<dbReference type="Pfam" id="PF01370">
    <property type="entry name" value="Epimerase"/>
    <property type="match status" value="1"/>
</dbReference>
<dbReference type="PANTHER" id="PTHR43103:SF3">
    <property type="entry name" value="ADP-L-GLYCERO-D-MANNO-HEPTOSE-6-EPIMERASE"/>
    <property type="match status" value="1"/>
</dbReference>
<name>A0A8T4KQ04_9ARCH</name>
<protein>
    <submittedName>
        <fullName evidence="4">NAD-dependent epimerase/dehydratase family protein</fullName>
    </submittedName>
</protein>
<evidence type="ECO:0000256" key="1">
    <source>
        <dbReference type="ARBA" id="ARBA00022857"/>
    </source>
</evidence>
<dbReference type="Gene3D" id="3.90.25.10">
    <property type="entry name" value="UDP-galactose 4-epimerase, domain 1"/>
    <property type="match status" value="1"/>
</dbReference>
<comment type="caution">
    <text evidence="4">The sequence shown here is derived from an EMBL/GenBank/DDBJ whole genome shotgun (WGS) entry which is preliminary data.</text>
</comment>
<gene>
    <name evidence="4" type="ORF">J4415_00575</name>
</gene>
<evidence type="ECO:0000259" key="3">
    <source>
        <dbReference type="Pfam" id="PF01370"/>
    </source>
</evidence>
<sequence>MKAIVTGGAGFIGSNLALELEAQGHEVVVIDNLFSGNMANLDGFSGEFVNADIREINWNEIAGGADAIFHNAAITDTTIPDKKLMMDVNAHSFEKLLEFAVKKNIKVIYASSAATYGSGKMPMEESQKPAPLIDYGVSKVEMDNIAKKYIAEYADAEIIGLRYFNVYGPREKFKGKSSSLTYQWIIKMQGPETKTIKMFKFGEHARDHIYVKDIVSANLKALEFEGNGIFNAGTGIGTSYNRILEILNEKMDKNCRPEYIDCYLKTYQGFTQADTTKAENELKFMAQWNIERGIGDYCEFMRKEL</sequence>
<dbReference type="PRINTS" id="PR00081">
    <property type="entry name" value="GDHRDH"/>
</dbReference>
<dbReference type="Proteomes" id="UP000677687">
    <property type="component" value="Unassembled WGS sequence"/>
</dbReference>
<proteinExistence type="predicted"/>